<proteinExistence type="predicted"/>
<name>A0ABT8KZA3_9BACT</name>
<accession>A0ABT8KZA3</accession>
<dbReference type="Proteomes" id="UP001172083">
    <property type="component" value="Unassembled WGS sequence"/>
</dbReference>
<dbReference type="InterPro" id="IPR019861">
    <property type="entry name" value="PorP/SprF_Bacteroidetes"/>
</dbReference>
<dbReference type="Pfam" id="PF11751">
    <property type="entry name" value="PorP_SprF"/>
    <property type="match status" value="1"/>
</dbReference>
<reference evidence="1" key="1">
    <citation type="submission" date="2023-06" db="EMBL/GenBank/DDBJ databases">
        <title>Genomic of Agaribacillus aureum.</title>
        <authorList>
            <person name="Wang G."/>
        </authorList>
    </citation>
    <scope>NUCLEOTIDE SEQUENCE</scope>
    <source>
        <strain evidence="1">BMA12</strain>
    </source>
</reference>
<comment type="caution">
    <text evidence="1">The sequence shown here is derived from an EMBL/GenBank/DDBJ whole genome shotgun (WGS) entry which is preliminary data.</text>
</comment>
<dbReference type="RefSeq" id="WP_346756154.1">
    <property type="nucleotide sequence ID" value="NZ_JAUJEB010000001.1"/>
</dbReference>
<organism evidence="1 2">
    <name type="scientific">Agaribacillus aureus</name>
    <dbReference type="NCBI Taxonomy" id="3051825"/>
    <lineage>
        <taxon>Bacteria</taxon>
        <taxon>Pseudomonadati</taxon>
        <taxon>Bacteroidota</taxon>
        <taxon>Cytophagia</taxon>
        <taxon>Cytophagales</taxon>
        <taxon>Splendidivirgaceae</taxon>
        <taxon>Agaribacillus</taxon>
    </lineage>
</organism>
<dbReference type="NCBIfam" id="TIGR03519">
    <property type="entry name" value="T9SS_PorP_fam"/>
    <property type="match status" value="1"/>
</dbReference>
<evidence type="ECO:0000313" key="2">
    <source>
        <dbReference type="Proteomes" id="UP001172083"/>
    </source>
</evidence>
<keyword evidence="2" id="KW-1185">Reference proteome</keyword>
<gene>
    <name evidence="1" type="ORF">QQ020_02105</name>
</gene>
<sequence>MKKHFLNLCAHLLWLGLVLWPIQVVFGQEQFQQTQFIYSAFAINPAFSGVEDVINGHTGFKRMWAGLDDAPTNYYAGIQGSISSFKNAMSEKRTLRRSNERFYKKLTNQKNALSHGLGTYLSFHKQGAFNKFSGYLSYALIYGLSDDFKISMGLGTQFTRQKFRQDFIVLNNPDDDDVYLNYLNGAGDMFGMNLNVGAMIYGKNLFFSYAIHQPMKITSNANDNQVIDPGIFHYMIAGYNIIINHSFTLQPSVLLQYNENYELSQHYMAKVKYKNLFWLGSGYRVSDAISAIIGFSSRNGLLFSYAYEYHVENIGYQSNGSHEVTIGMRIFRDNVSQPFLW</sequence>
<evidence type="ECO:0000313" key="1">
    <source>
        <dbReference type="EMBL" id="MDN5210814.1"/>
    </source>
</evidence>
<protein>
    <submittedName>
        <fullName evidence="1">Type IX secretion system membrane protein PorP/SprF</fullName>
    </submittedName>
</protein>
<dbReference type="EMBL" id="JAUJEB010000001">
    <property type="protein sequence ID" value="MDN5210814.1"/>
    <property type="molecule type" value="Genomic_DNA"/>
</dbReference>